<feature type="domain" description="Multidrug resistance protein MdtA-like barrel-sandwich hybrid" evidence="3">
    <location>
        <begin position="72"/>
        <end position="191"/>
    </location>
</feature>
<dbReference type="SUPFAM" id="SSF111369">
    <property type="entry name" value="HlyD-like secretion proteins"/>
    <property type="match status" value="1"/>
</dbReference>
<dbReference type="PATRIC" id="fig|269796.9.peg.2185"/>
<dbReference type="RefSeq" id="WP_011389848.1">
    <property type="nucleotide sequence ID" value="NC_007643.1"/>
</dbReference>
<feature type="domain" description="YknX-like C-terminal permuted SH3-like" evidence="5">
    <location>
        <begin position="281"/>
        <end position="349"/>
    </location>
</feature>
<dbReference type="InterPro" id="IPR058637">
    <property type="entry name" value="YknX-like_C"/>
</dbReference>
<reference evidence="6 7" key="1">
    <citation type="journal article" date="2011" name="Stand. Genomic Sci.">
        <title>Complete genome sequence of Rhodospirillum rubrum type strain (S1).</title>
        <authorList>
            <person name="Munk A.C."/>
            <person name="Copeland A."/>
            <person name="Lucas S."/>
            <person name="Lapidus A."/>
            <person name="Del Rio T.G."/>
            <person name="Barry K."/>
            <person name="Detter J.C."/>
            <person name="Hammon N."/>
            <person name="Israni S."/>
            <person name="Pitluck S."/>
            <person name="Brettin T."/>
            <person name="Bruce D."/>
            <person name="Han C."/>
            <person name="Tapia R."/>
            <person name="Gilna P."/>
            <person name="Schmutz J."/>
            <person name="Larimer F."/>
            <person name="Land M."/>
            <person name="Kyrpides N.C."/>
            <person name="Mavromatis K."/>
            <person name="Richardson P."/>
            <person name="Rohde M."/>
            <person name="Goker M."/>
            <person name="Klenk H.P."/>
            <person name="Zhang Y."/>
            <person name="Roberts G.P."/>
            <person name="Reslewic S."/>
            <person name="Schwartz D.C."/>
        </authorList>
    </citation>
    <scope>NUCLEOTIDE SEQUENCE [LARGE SCALE GENOMIC DNA]</scope>
    <source>
        <strain evidence="7">ATCC 11170 / ATH 1.1.1 / DSM 467 / LMG 4362 / NCIMB 8255 / S1</strain>
    </source>
</reference>
<dbReference type="Gene3D" id="2.40.420.20">
    <property type="match status" value="1"/>
</dbReference>
<dbReference type="EnsemblBacteria" id="ABC22895">
    <property type="protein sequence ID" value="ABC22895"/>
    <property type="gene ID" value="Rru_A2095"/>
</dbReference>
<evidence type="ECO:0000259" key="5">
    <source>
        <dbReference type="Pfam" id="PF25989"/>
    </source>
</evidence>
<dbReference type="GO" id="GO:1990281">
    <property type="term" value="C:efflux pump complex"/>
    <property type="evidence" value="ECO:0007669"/>
    <property type="project" value="TreeGrafter"/>
</dbReference>
<evidence type="ECO:0000256" key="2">
    <source>
        <dbReference type="SAM" id="Coils"/>
    </source>
</evidence>
<dbReference type="PANTHER" id="PTHR30469">
    <property type="entry name" value="MULTIDRUG RESISTANCE PROTEIN MDTA"/>
    <property type="match status" value="1"/>
</dbReference>
<dbReference type="Proteomes" id="UP000001929">
    <property type="component" value="Chromosome"/>
</dbReference>
<dbReference type="HOGENOM" id="CLU_018816_1_2_5"/>
<dbReference type="Pfam" id="PF25954">
    <property type="entry name" value="Beta-barrel_RND_2"/>
    <property type="match status" value="1"/>
</dbReference>
<name>Q2RSK0_RHORT</name>
<dbReference type="GO" id="GO:0015562">
    <property type="term" value="F:efflux transmembrane transporter activity"/>
    <property type="evidence" value="ECO:0007669"/>
    <property type="project" value="TreeGrafter"/>
</dbReference>
<dbReference type="Gene3D" id="2.40.30.170">
    <property type="match status" value="1"/>
</dbReference>
<dbReference type="FunFam" id="2.40.30.170:FF:000010">
    <property type="entry name" value="Efflux RND transporter periplasmic adaptor subunit"/>
    <property type="match status" value="1"/>
</dbReference>
<evidence type="ECO:0000259" key="4">
    <source>
        <dbReference type="Pfam" id="PF25954"/>
    </source>
</evidence>
<keyword evidence="2" id="KW-0175">Coiled coil</keyword>
<feature type="domain" description="CusB-like beta-barrel" evidence="4">
    <location>
        <begin position="203"/>
        <end position="274"/>
    </location>
</feature>
<dbReference type="PhylomeDB" id="Q2RSK0"/>
<dbReference type="KEGG" id="rru:Rru_A2095"/>
<dbReference type="InterPro" id="IPR006143">
    <property type="entry name" value="RND_pump_MFP"/>
</dbReference>
<protein>
    <submittedName>
        <fullName evidence="6">Secretion protein HlyD</fullName>
    </submittedName>
</protein>
<evidence type="ECO:0000313" key="7">
    <source>
        <dbReference type="Proteomes" id="UP000001929"/>
    </source>
</evidence>
<dbReference type="Gene3D" id="2.40.50.100">
    <property type="match status" value="1"/>
</dbReference>
<dbReference type="Gene3D" id="1.10.287.470">
    <property type="entry name" value="Helix hairpin bin"/>
    <property type="match status" value="1"/>
</dbReference>
<gene>
    <name evidence="6" type="ordered locus">Rru_A2095</name>
</gene>
<dbReference type="AlphaFoldDB" id="Q2RSK0"/>
<dbReference type="InterPro" id="IPR058792">
    <property type="entry name" value="Beta-barrel_RND_2"/>
</dbReference>
<dbReference type="InterPro" id="IPR058625">
    <property type="entry name" value="MdtA-like_BSH"/>
</dbReference>
<feature type="coiled-coil region" evidence="2">
    <location>
        <begin position="110"/>
        <end position="161"/>
    </location>
</feature>
<organism evidence="6 7">
    <name type="scientific">Rhodospirillum rubrum (strain ATCC 11170 / ATH 1.1.1 / DSM 467 / LMG 4362 / NCIMB 8255 / S1)</name>
    <dbReference type="NCBI Taxonomy" id="269796"/>
    <lineage>
        <taxon>Bacteria</taxon>
        <taxon>Pseudomonadati</taxon>
        <taxon>Pseudomonadota</taxon>
        <taxon>Alphaproteobacteria</taxon>
        <taxon>Rhodospirillales</taxon>
        <taxon>Rhodospirillaceae</taxon>
        <taxon>Rhodospirillum</taxon>
    </lineage>
</organism>
<accession>Q2RSK0</accession>
<evidence type="ECO:0000256" key="1">
    <source>
        <dbReference type="ARBA" id="ARBA00009477"/>
    </source>
</evidence>
<sequence length="354" mass="37543">MRILRQAVLATVLVLGGGAALVGRSWLMPDADGKQSAPALRALPVEVAAVRRARVADRVEAVGTTRAHQAIAVVPLASGRIVEMPFPPGRKVNKGDVLVRLDDAAQRADVEEAEATLTQVSRALERARSLRRTQAVAQATVDDLQSNRAAAAARLDRAHKDLADRVIAAPFAGIVGFRELDVGARVSEGERLTTLDDLSSVDVEFAVPEIHFGRLRPGMAIEATSQAFPGRIFTGAIDRIDSRIGEVSRAFRVRATLPNPQGLLPSGLFLNVSIVIEERPALMVPEEAIQAEAGGSVVYVIQGGAVRRQPIVLGQRTGTAVEVRDGLAEGDQVVSRGIQRLRDGSPVTVIGSAG</sequence>
<dbReference type="STRING" id="269796.Rru_A2095"/>
<dbReference type="NCBIfam" id="TIGR01730">
    <property type="entry name" value="RND_mfp"/>
    <property type="match status" value="1"/>
</dbReference>
<evidence type="ECO:0000313" key="6">
    <source>
        <dbReference type="EMBL" id="ABC22895.1"/>
    </source>
</evidence>
<keyword evidence="7" id="KW-1185">Reference proteome</keyword>
<dbReference type="Pfam" id="PF25989">
    <property type="entry name" value="YknX_C"/>
    <property type="match status" value="1"/>
</dbReference>
<evidence type="ECO:0000259" key="3">
    <source>
        <dbReference type="Pfam" id="PF25917"/>
    </source>
</evidence>
<dbReference type="EMBL" id="CP000230">
    <property type="protein sequence ID" value="ABC22895.1"/>
    <property type="molecule type" value="Genomic_DNA"/>
</dbReference>
<proteinExistence type="inferred from homology"/>
<dbReference type="Pfam" id="PF25917">
    <property type="entry name" value="BSH_RND"/>
    <property type="match status" value="1"/>
</dbReference>
<comment type="similarity">
    <text evidence="1">Belongs to the membrane fusion protein (MFP) (TC 8.A.1) family.</text>
</comment>
<dbReference type="eggNOG" id="COG0845">
    <property type="taxonomic scope" value="Bacteria"/>
</dbReference>